<dbReference type="GO" id="GO:1990113">
    <property type="term" value="P:RNA polymerase I assembly"/>
    <property type="evidence" value="ECO:0007669"/>
    <property type="project" value="TreeGrafter"/>
</dbReference>
<evidence type="ECO:0000313" key="5">
    <source>
        <dbReference type="WBParaSite" id="ASIM_0001679301-mRNA-1"/>
    </source>
</evidence>
<dbReference type="GO" id="GO:1990115">
    <property type="term" value="P:RNA polymerase III assembly"/>
    <property type="evidence" value="ECO:0007669"/>
    <property type="project" value="TreeGrafter"/>
</dbReference>
<evidence type="ECO:0000256" key="1">
    <source>
        <dbReference type="ARBA" id="ARBA00010048"/>
    </source>
</evidence>
<dbReference type="GO" id="GO:0006457">
    <property type="term" value="P:protein folding"/>
    <property type="evidence" value="ECO:0007669"/>
    <property type="project" value="InterPro"/>
</dbReference>
<dbReference type="GO" id="GO:0016272">
    <property type="term" value="C:prefoldin complex"/>
    <property type="evidence" value="ECO:0007669"/>
    <property type="project" value="InterPro"/>
</dbReference>
<dbReference type="GO" id="GO:0051082">
    <property type="term" value="F:unfolded protein binding"/>
    <property type="evidence" value="ECO:0007669"/>
    <property type="project" value="InterPro"/>
</dbReference>
<dbReference type="AlphaFoldDB" id="A0A0M3K752"/>
<comment type="similarity">
    <text evidence="1">Belongs to the prefoldin subunit alpha family.</text>
</comment>
<accession>A0A0M3K752</accession>
<dbReference type="WBParaSite" id="ASIM_0001679301-mRNA-1">
    <property type="protein sequence ID" value="ASIM_0001679301-mRNA-1"/>
    <property type="gene ID" value="ASIM_0001679301"/>
</dbReference>
<keyword evidence="4" id="KW-1185">Reference proteome</keyword>
<dbReference type="CDD" id="cd23157">
    <property type="entry name" value="Prefoldin_5"/>
    <property type="match status" value="1"/>
</dbReference>
<dbReference type="Gene3D" id="1.10.287.370">
    <property type="match status" value="1"/>
</dbReference>
<dbReference type="NCBIfam" id="TIGR00293">
    <property type="entry name" value="prefoldin subunit alpha"/>
    <property type="match status" value="1"/>
</dbReference>
<evidence type="ECO:0000256" key="2">
    <source>
        <dbReference type="ARBA" id="ARBA00011695"/>
    </source>
</evidence>
<dbReference type="PANTHER" id="PTHR12674:SF2">
    <property type="entry name" value="PREFOLDIN SUBUNIT 5"/>
    <property type="match status" value="1"/>
</dbReference>
<dbReference type="OrthoDB" id="10267474at2759"/>
<dbReference type="Proteomes" id="UP000267096">
    <property type="component" value="Unassembled WGS sequence"/>
</dbReference>
<name>A0A0M3K752_ANISI</name>
<proteinExistence type="inferred from homology"/>
<dbReference type="InterPro" id="IPR009053">
    <property type="entry name" value="Prefoldin"/>
</dbReference>
<gene>
    <name evidence="3" type="ORF">ASIM_LOCUS16200</name>
</gene>
<dbReference type="SUPFAM" id="SSF46579">
    <property type="entry name" value="Prefoldin"/>
    <property type="match status" value="1"/>
</dbReference>
<evidence type="ECO:0000313" key="3">
    <source>
        <dbReference type="EMBL" id="VDK57129.1"/>
    </source>
</evidence>
<dbReference type="PANTHER" id="PTHR12674">
    <property type="entry name" value="PREFOLDIN SUBUNIT 5"/>
    <property type="match status" value="1"/>
</dbReference>
<organism evidence="5">
    <name type="scientific">Anisakis simplex</name>
    <name type="common">Herring worm</name>
    <dbReference type="NCBI Taxonomy" id="6269"/>
    <lineage>
        <taxon>Eukaryota</taxon>
        <taxon>Metazoa</taxon>
        <taxon>Ecdysozoa</taxon>
        <taxon>Nematoda</taxon>
        <taxon>Chromadorea</taxon>
        <taxon>Rhabditida</taxon>
        <taxon>Spirurina</taxon>
        <taxon>Ascaridomorpha</taxon>
        <taxon>Ascaridoidea</taxon>
        <taxon>Anisakidae</taxon>
        <taxon>Anisakis</taxon>
        <taxon>Anisakis simplex complex</taxon>
    </lineage>
</organism>
<dbReference type="InterPro" id="IPR011599">
    <property type="entry name" value="PFD_alpha_archaea"/>
</dbReference>
<sequence length="176" mass="19812">MNHAAGDKKQTSSTGLPITDLSIEQLTSLQKQVEQEITFFSESLAVSFNSFVNPKNSELKVFEAKFEASEEAVCSIDPKAERTTALIPLSESMYINAELADPSNVLVEIGTGYYAEMNLEKAKDFFKRKQEYLRKQISTVEDILPEKRRIRQAITENIQKKIQTLCAQLPQSSSTK</sequence>
<reference evidence="5" key="1">
    <citation type="submission" date="2017-02" db="UniProtKB">
        <authorList>
            <consortium name="WormBaseParasite"/>
        </authorList>
    </citation>
    <scope>IDENTIFICATION</scope>
</reference>
<dbReference type="GO" id="GO:0005737">
    <property type="term" value="C:cytoplasm"/>
    <property type="evidence" value="ECO:0007669"/>
    <property type="project" value="TreeGrafter"/>
</dbReference>
<evidence type="ECO:0000313" key="4">
    <source>
        <dbReference type="Proteomes" id="UP000267096"/>
    </source>
</evidence>
<dbReference type="EMBL" id="UYRR01032897">
    <property type="protein sequence ID" value="VDK57129.1"/>
    <property type="molecule type" value="Genomic_DNA"/>
</dbReference>
<protein>
    <submittedName>
        <fullName evidence="5">Probable prefoldin subunit 5 (inferred by orthology to a C. elegans protein)</fullName>
    </submittedName>
</protein>
<dbReference type="InterPro" id="IPR004127">
    <property type="entry name" value="Prefoldin_subunit_alpha"/>
</dbReference>
<reference evidence="3 4" key="2">
    <citation type="submission" date="2018-11" db="EMBL/GenBank/DDBJ databases">
        <authorList>
            <consortium name="Pathogen Informatics"/>
        </authorList>
    </citation>
    <scope>NUCLEOTIDE SEQUENCE [LARGE SCALE GENOMIC DNA]</scope>
</reference>
<dbReference type="GO" id="GO:1990114">
    <property type="term" value="P:RNA polymerase II core complex assembly"/>
    <property type="evidence" value="ECO:0007669"/>
    <property type="project" value="TreeGrafter"/>
</dbReference>
<comment type="subunit">
    <text evidence="2">Heterohexamer of two PFD-alpha type and four PFD-beta type subunits.</text>
</comment>
<dbReference type="Pfam" id="PF02996">
    <property type="entry name" value="Prefoldin"/>
    <property type="match status" value="1"/>
</dbReference>